<sequence>MSAGAEYLALVRRQERVANLLRTLAFDSPSGPPQSLVLEGGSDDERRALALHYAALLNCAHSDPAQRPCWDCSPCRQIQSQVFNDLLFVDQTYYEDGKRQLSVAAVRAMRHLWGEPPRGEGYRVTVFPDVRDLSADVSNSLLKSLEEPRPGNVFVLLAPQRERLLETLVSRSWVLTLAWPEAAPPDEKALEWAQAMLSFQRSGKGWYARTMGKPDVELADNILLVLQAALVGAMSQKTDIPLARELAALPSRQLRRFDLALDKARQALAARPSPVNPALVLDWLATRMI</sequence>
<dbReference type="SUPFAM" id="SSF52540">
    <property type="entry name" value="P-loop containing nucleoside triphosphate hydrolases"/>
    <property type="match status" value="1"/>
</dbReference>
<name>A0A1T4XZV0_9BACT</name>
<dbReference type="OrthoDB" id="9811073at2"/>
<organism evidence="1 2">
    <name type="scientific">Paucidesulfovibrio gracilis DSM 16080</name>
    <dbReference type="NCBI Taxonomy" id="1121449"/>
    <lineage>
        <taxon>Bacteria</taxon>
        <taxon>Pseudomonadati</taxon>
        <taxon>Thermodesulfobacteriota</taxon>
        <taxon>Desulfovibrionia</taxon>
        <taxon>Desulfovibrionales</taxon>
        <taxon>Desulfovibrionaceae</taxon>
        <taxon>Paucidesulfovibrio</taxon>
    </lineage>
</organism>
<accession>A0A1T4XZV0</accession>
<dbReference type="Proteomes" id="UP000190027">
    <property type="component" value="Unassembled WGS sequence"/>
</dbReference>
<evidence type="ECO:0000313" key="1">
    <source>
        <dbReference type="EMBL" id="SKA95104.1"/>
    </source>
</evidence>
<protein>
    <submittedName>
        <fullName evidence="1">DNA polymerase-3 subunit delta</fullName>
    </submittedName>
</protein>
<dbReference type="RefSeq" id="WP_078718181.1">
    <property type="nucleotide sequence ID" value="NZ_FUYC01000022.1"/>
</dbReference>
<evidence type="ECO:0000313" key="2">
    <source>
        <dbReference type="Proteomes" id="UP000190027"/>
    </source>
</evidence>
<dbReference type="Pfam" id="PF13177">
    <property type="entry name" value="DNA_pol3_delta2"/>
    <property type="match status" value="1"/>
</dbReference>
<dbReference type="InterPro" id="IPR027417">
    <property type="entry name" value="P-loop_NTPase"/>
</dbReference>
<dbReference type="EMBL" id="FUYC01000022">
    <property type="protein sequence ID" value="SKA95104.1"/>
    <property type="molecule type" value="Genomic_DNA"/>
</dbReference>
<dbReference type="Gene3D" id="3.40.50.300">
    <property type="entry name" value="P-loop containing nucleotide triphosphate hydrolases"/>
    <property type="match status" value="1"/>
</dbReference>
<dbReference type="AlphaFoldDB" id="A0A1T4XZV0"/>
<dbReference type="STRING" id="1121449.SAMN02745704_02639"/>
<proteinExistence type="predicted"/>
<reference evidence="1 2" key="1">
    <citation type="submission" date="2017-02" db="EMBL/GenBank/DDBJ databases">
        <authorList>
            <person name="Peterson S.W."/>
        </authorList>
    </citation>
    <scope>NUCLEOTIDE SEQUENCE [LARGE SCALE GENOMIC DNA]</scope>
    <source>
        <strain evidence="1 2">DSM 16080</strain>
    </source>
</reference>
<keyword evidence="2" id="KW-1185">Reference proteome</keyword>
<gene>
    <name evidence="1" type="ORF">SAMN02745704_02639</name>
</gene>